<protein>
    <submittedName>
        <fullName evidence="2">Uncharacterized protein</fullName>
    </submittedName>
</protein>
<dbReference type="Proteomes" id="UP000770717">
    <property type="component" value="Unassembled WGS sequence"/>
</dbReference>
<accession>A0A8J6B571</accession>
<evidence type="ECO:0000313" key="2">
    <source>
        <dbReference type="EMBL" id="KAG9463379.1"/>
    </source>
</evidence>
<reference evidence="2" key="1">
    <citation type="thesis" date="2020" institute="ProQuest LLC" country="789 East Eisenhower Parkway, Ann Arbor, MI, USA">
        <title>Comparative Genomics and Chromosome Evolution.</title>
        <authorList>
            <person name="Mudd A.B."/>
        </authorList>
    </citation>
    <scope>NUCLEOTIDE SEQUENCE</scope>
    <source>
        <strain evidence="2">HN-11 Male</strain>
        <tissue evidence="2">Kidney and liver</tissue>
    </source>
</reference>
<sequence>MGICPSTVQSRVTRSDGQLETNSARNTQPRSGAGGRPKKPYMYLQQLMYLAPTMGTRQSSDNMETTATERDVEPVRSPVVDSDAAETVTSSSSQHTHQELPASAALVMPSRKRDRSVSSEATSVTVEMQQEVMHLLQR</sequence>
<evidence type="ECO:0000313" key="3">
    <source>
        <dbReference type="Proteomes" id="UP000770717"/>
    </source>
</evidence>
<feature type="compositionally biased region" description="Polar residues" evidence="1">
    <location>
        <begin position="55"/>
        <end position="66"/>
    </location>
</feature>
<organism evidence="2 3">
    <name type="scientific">Eleutherodactylus coqui</name>
    <name type="common">Puerto Rican coqui</name>
    <dbReference type="NCBI Taxonomy" id="57060"/>
    <lineage>
        <taxon>Eukaryota</taxon>
        <taxon>Metazoa</taxon>
        <taxon>Chordata</taxon>
        <taxon>Craniata</taxon>
        <taxon>Vertebrata</taxon>
        <taxon>Euteleostomi</taxon>
        <taxon>Amphibia</taxon>
        <taxon>Batrachia</taxon>
        <taxon>Anura</taxon>
        <taxon>Neobatrachia</taxon>
        <taxon>Hyloidea</taxon>
        <taxon>Eleutherodactylidae</taxon>
        <taxon>Eleutherodactylinae</taxon>
        <taxon>Eleutherodactylus</taxon>
        <taxon>Eleutherodactylus</taxon>
    </lineage>
</organism>
<dbReference type="EMBL" id="WNTK01007092">
    <property type="protein sequence ID" value="KAG9463379.1"/>
    <property type="molecule type" value="Genomic_DNA"/>
</dbReference>
<gene>
    <name evidence="2" type="ORF">GDO78_021881</name>
</gene>
<feature type="region of interest" description="Disordered" evidence="1">
    <location>
        <begin position="1"/>
        <end position="40"/>
    </location>
</feature>
<comment type="caution">
    <text evidence="2">The sequence shown here is derived from an EMBL/GenBank/DDBJ whole genome shotgun (WGS) entry which is preliminary data.</text>
</comment>
<proteinExistence type="predicted"/>
<feature type="region of interest" description="Disordered" evidence="1">
    <location>
        <begin position="55"/>
        <end position="125"/>
    </location>
</feature>
<dbReference type="AlphaFoldDB" id="A0A8J6B571"/>
<evidence type="ECO:0000256" key="1">
    <source>
        <dbReference type="SAM" id="MobiDB-lite"/>
    </source>
</evidence>
<keyword evidence="3" id="KW-1185">Reference proteome</keyword>
<feature type="compositionally biased region" description="Polar residues" evidence="1">
    <location>
        <begin position="1"/>
        <end position="30"/>
    </location>
</feature>
<name>A0A8J6B571_ELECQ</name>